<comment type="subcellular location">
    <subcellularLocation>
        <location evidence="1">Cytoplasm</location>
    </subcellularLocation>
</comment>
<feature type="domain" description="tRNA (guanine(10)-N(2))-methyltransferase TRMT11 N-terminal" evidence="18">
    <location>
        <begin position="15"/>
        <end position="187"/>
    </location>
</feature>
<dbReference type="Pfam" id="PF01170">
    <property type="entry name" value="UPF0020"/>
    <property type="match status" value="1"/>
</dbReference>
<dbReference type="InterPro" id="IPR002052">
    <property type="entry name" value="DNA_methylase_N6_adenine_CS"/>
</dbReference>
<keyword evidence="5 15" id="KW-0808">Transferase</keyword>
<comment type="function">
    <text evidence="10">Catalytic subunit of the TRMT11-TRM112 methyltransferase complex, that specifically mediates the S-adenosyl-L-methionine-dependent N(2)-methylation of guanosine nucleotide at position 10 (m2G10) in tRNAs. This is one of the major tRNA (guanine-N(2))-methyltransferases.</text>
</comment>
<gene>
    <name evidence="19" type="ORF">DPMN_061076</name>
</gene>
<evidence type="ECO:0000256" key="16">
    <source>
        <dbReference type="SAM" id="MobiDB-lite"/>
    </source>
</evidence>
<dbReference type="EMBL" id="JAIWYP010000013">
    <property type="protein sequence ID" value="KAH3718274.1"/>
    <property type="molecule type" value="Genomic_DNA"/>
</dbReference>
<accession>A0A9D4C796</accession>
<comment type="similarity">
    <text evidence="15">Belongs to the class I-like SAM-binding methyltransferase superfamily. TRM11 methyltransferase family.</text>
</comment>
<evidence type="ECO:0000256" key="8">
    <source>
        <dbReference type="ARBA" id="ARBA00022884"/>
    </source>
</evidence>
<dbReference type="PROSITE" id="PS51627">
    <property type="entry name" value="SAM_MT_TRM11"/>
    <property type="match status" value="1"/>
</dbReference>
<feature type="region of interest" description="Disordered" evidence="16">
    <location>
        <begin position="461"/>
        <end position="527"/>
    </location>
</feature>
<evidence type="ECO:0000256" key="15">
    <source>
        <dbReference type="PROSITE-ProRule" id="PRU00959"/>
    </source>
</evidence>
<evidence type="ECO:0000256" key="10">
    <source>
        <dbReference type="ARBA" id="ARBA00056270"/>
    </source>
</evidence>
<keyword evidence="4 15" id="KW-0489">Methyltransferase</keyword>
<dbReference type="GO" id="GO:0000049">
    <property type="term" value="F:tRNA binding"/>
    <property type="evidence" value="ECO:0007669"/>
    <property type="project" value="UniProtKB-UniRule"/>
</dbReference>
<feature type="compositionally biased region" description="Basic and acidic residues" evidence="16">
    <location>
        <begin position="476"/>
        <end position="487"/>
    </location>
</feature>
<dbReference type="GO" id="GO:0005737">
    <property type="term" value="C:cytoplasm"/>
    <property type="evidence" value="ECO:0007669"/>
    <property type="project" value="UniProtKB-SubCell"/>
</dbReference>
<dbReference type="InterPro" id="IPR059073">
    <property type="entry name" value="TRMT11_N"/>
</dbReference>
<keyword evidence="6 15" id="KW-0949">S-adenosyl-L-methionine</keyword>
<evidence type="ECO:0000259" key="18">
    <source>
        <dbReference type="Pfam" id="PF25904"/>
    </source>
</evidence>
<evidence type="ECO:0000256" key="14">
    <source>
        <dbReference type="ARBA" id="ARBA00075308"/>
    </source>
</evidence>
<evidence type="ECO:0000256" key="6">
    <source>
        <dbReference type="ARBA" id="ARBA00022691"/>
    </source>
</evidence>
<name>A0A9D4C796_DREPO</name>
<dbReference type="GO" id="GO:0043527">
    <property type="term" value="C:tRNA methyltransferase complex"/>
    <property type="evidence" value="ECO:0007669"/>
    <property type="project" value="UniProtKB-ARBA"/>
</dbReference>
<dbReference type="AlphaFoldDB" id="A0A9D4C796"/>
<evidence type="ECO:0000259" key="17">
    <source>
        <dbReference type="Pfam" id="PF01170"/>
    </source>
</evidence>
<reference evidence="19" key="1">
    <citation type="journal article" date="2019" name="bioRxiv">
        <title>The Genome of the Zebra Mussel, Dreissena polymorpha: A Resource for Invasive Species Research.</title>
        <authorList>
            <person name="McCartney M.A."/>
            <person name="Auch B."/>
            <person name="Kono T."/>
            <person name="Mallez S."/>
            <person name="Zhang Y."/>
            <person name="Obille A."/>
            <person name="Becker A."/>
            <person name="Abrahante J.E."/>
            <person name="Garbe J."/>
            <person name="Badalamenti J.P."/>
            <person name="Herman A."/>
            <person name="Mangelson H."/>
            <person name="Liachko I."/>
            <person name="Sullivan S."/>
            <person name="Sone E.D."/>
            <person name="Koren S."/>
            <person name="Silverstein K.A.T."/>
            <person name="Beckman K.B."/>
            <person name="Gohl D.M."/>
        </authorList>
    </citation>
    <scope>NUCLEOTIDE SEQUENCE</scope>
    <source>
        <strain evidence="19">Duluth1</strain>
        <tissue evidence="19">Whole animal</tissue>
    </source>
</reference>
<keyword evidence="8 15" id="KW-0694">RNA-binding</keyword>
<feature type="domain" description="Ribosomal RNA large subunit methyltransferase K/L-like methyltransferase" evidence="17">
    <location>
        <begin position="197"/>
        <end position="327"/>
    </location>
</feature>
<evidence type="ECO:0000313" key="20">
    <source>
        <dbReference type="Proteomes" id="UP000828390"/>
    </source>
</evidence>
<evidence type="ECO:0000256" key="1">
    <source>
        <dbReference type="ARBA" id="ARBA00004496"/>
    </source>
</evidence>
<keyword evidence="2" id="KW-0963">Cytoplasm</keyword>
<reference evidence="19" key="2">
    <citation type="submission" date="2020-11" db="EMBL/GenBank/DDBJ databases">
        <authorList>
            <person name="McCartney M.A."/>
            <person name="Auch B."/>
            <person name="Kono T."/>
            <person name="Mallez S."/>
            <person name="Becker A."/>
            <person name="Gohl D.M."/>
            <person name="Silverstein K.A.T."/>
            <person name="Koren S."/>
            <person name="Bechman K.B."/>
            <person name="Herman A."/>
            <person name="Abrahante J.E."/>
            <person name="Garbe J."/>
        </authorList>
    </citation>
    <scope>NUCLEOTIDE SEQUENCE</scope>
    <source>
        <strain evidence="19">Duluth1</strain>
        <tissue evidence="19">Whole animal</tissue>
    </source>
</reference>
<evidence type="ECO:0000256" key="2">
    <source>
        <dbReference type="ARBA" id="ARBA00022490"/>
    </source>
</evidence>
<dbReference type="Gene3D" id="3.40.50.150">
    <property type="entry name" value="Vaccinia Virus protein VP39"/>
    <property type="match status" value="1"/>
</dbReference>
<comment type="subunit">
    <text evidence="11">Part of the heterodimeric TRMT11-TRM112 methyltransferase complex; this complex forms an active tRNA methyltransferase, where TRMT112 acts as an activator of the catalytic subunit TRMT11.</text>
</comment>
<dbReference type="CDD" id="cd02440">
    <property type="entry name" value="AdoMet_MTases"/>
    <property type="match status" value="1"/>
</dbReference>
<comment type="caution">
    <text evidence="19">The sequence shown here is derived from an EMBL/GenBank/DDBJ whole genome shotgun (WGS) entry which is preliminary data.</text>
</comment>
<evidence type="ECO:0000256" key="5">
    <source>
        <dbReference type="ARBA" id="ARBA00022679"/>
    </source>
</evidence>
<dbReference type="OrthoDB" id="296065at2759"/>
<evidence type="ECO:0000256" key="7">
    <source>
        <dbReference type="ARBA" id="ARBA00022694"/>
    </source>
</evidence>
<evidence type="ECO:0000256" key="12">
    <source>
        <dbReference type="ARBA" id="ARBA00066937"/>
    </source>
</evidence>
<dbReference type="PANTHER" id="PTHR13370">
    <property type="entry name" value="RNA METHYLASE-RELATED"/>
    <property type="match status" value="1"/>
</dbReference>
<dbReference type="PIRSF" id="PIRSF017259">
    <property type="entry name" value="tRNA_mtfrase_TRM11"/>
    <property type="match status" value="1"/>
</dbReference>
<evidence type="ECO:0000256" key="3">
    <source>
        <dbReference type="ARBA" id="ARBA00022555"/>
    </source>
</evidence>
<evidence type="ECO:0000256" key="4">
    <source>
        <dbReference type="ARBA" id="ARBA00022603"/>
    </source>
</evidence>
<comment type="catalytic activity">
    <reaction evidence="9">
        <text>guanosine(10) in tRNA + S-adenosyl-L-methionine = N(2)-methylguanosine(10) in tRNA + S-adenosyl-L-homocysteine + H(+)</text>
        <dbReference type="Rhea" id="RHEA:43128"/>
        <dbReference type="Rhea" id="RHEA-COMP:10355"/>
        <dbReference type="Rhea" id="RHEA-COMP:10357"/>
        <dbReference type="ChEBI" id="CHEBI:15378"/>
        <dbReference type="ChEBI" id="CHEBI:57856"/>
        <dbReference type="ChEBI" id="CHEBI:59789"/>
        <dbReference type="ChEBI" id="CHEBI:74269"/>
        <dbReference type="ChEBI" id="CHEBI:74481"/>
        <dbReference type="EC" id="2.1.1.214"/>
    </reaction>
    <physiologicalReaction direction="left-to-right" evidence="9">
        <dbReference type="Rhea" id="RHEA:43129"/>
    </physiologicalReaction>
</comment>
<evidence type="ECO:0000256" key="11">
    <source>
        <dbReference type="ARBA" id="ARBA00065434"/>
    </source>
</evidence>
<evidence type="ECO:0000256" key="9">
    <source>
        <dbReference type="ARBA" id="ARBA00050985"/>
    </source>
</evidence>
<keyword evidence="20" id="KW-1185">Reference proteome</keyword>
<dbReference type="PROSITE" id="PS00092">
    <property type="entry name" value="N6_MTASE"/>
    <property type="match status" value="1"/>
</dbReference>
<proteinExistence type="inferred from homology"/>
<evidence type="ECO:0000313" key="19">
    <source>
        <dbReference type="EMBL" id="KAH3718274.1"/>
    </source>
</evidence>
<dbReference type="InterPro" id="IPR016691">
    <property type="entry name" value="TRMT11"/>
</dbReference>
<protein>
    <recommendedName>
        <fullName evidence="13">tRNA (guanine(10)-N(2))-methyltransferase TRMT11</fullName>
        <ecNumber evidence="12">2.1.1.214</ecNumber>
    </recommendedName>
    <alternativeName>
        <fullName evidence="14">tRNA methyltransferase 11 homolog</fullName>
    </alternativeName>
</protein>
<evidence type="ECO:0000256" key="13">
    <source>
        <dbReference type="ARBA" id="ARBA00067484"/>
    </source>
</evidence>
<dbReference type="GO" id="GO:0032259">
    <property type="term" value="P:methylation"/>
    <property type="evidence" value="ECO:0007669"/>
    <property type="project" value="UniProtKB-UniRule"/>
</dbReference>
<dbReference type="PANTHER" id="PTHR13370:SF3">
    <property type="entry name" value="TRNA (GUANINE(10)-N2)-METHYLTRANSFERASE HOMOLOG"/>
    <property type="match status" value="1"/>
</dbReference>
<dbReference type="SUPFAM" id="SSF53335">
    <property type="entry name" value="S-adenosyl-L-methionine-dependent methyltransferases"/>
    <property type="match status" value="1"/>
</dbReference>
<keyword evidence="7 15" id="KW-0819">tRNA processing</keyword>
<dbReference type="Proteomes" id="UP000828390">
    <property type="component" value="Unassembled WGS sequence"/>
</dbReference>
<dbReference type="EC" id="2.1.1.214" evidence="12"/>
<dbReference type="Pfam" id="PF25904">
    <property type="entry name" value="Tmrp11_N"/>
    <property type="match status" value="1"/>
</dbReference>
<dbReference type="InterPro" id="IPR000241">
    <property type="entry name" value="RlmKL-like_Mtase"/>
</dbReference>
<organism evidence="19 20">
    <name type="scientific">Dreissena polymorpha</name>
    <name type="common">Zebra mussel</name>
    <name type="synonym">Mytilus polymorpha</name>
    <dbReference type="NCBI Taxonomy" id="45954"/>
    <lineage>
        <taxon>Eukaryota</taxon>
        <taxon>Metazoa</taxon>
        <taxon>Spiralia</taxon>
        <taxon>Lophotrochozoa</taxon>
        <taxon>Mollusca</taxon>
        <taxon>Bivalvia</taxon>
        <taxon>Autobranchia</taxon>
        <taxon>Heteroconchia</taxon>
        <taxon>Euheterodonta</taxon>
        <taxon>Imparidentia</taxon>
        <taxon>Neoheterodontei</taxon>
        <taxon>Myida</taxon>
        <taxon>Dreissenoidea</taxon>
        <taxon>Dreissenidae</taxon>
        <taxon>Dreissena</taxon>
    </lineage>
</organism>
<keyword evidence="3 15" id="KW-0820">tRNA-binding</keyword>
<dbReference type="GO" id="GO:0160102">
    <property type="term" value="F:tRNA (guanine(10)-N2)-methyltransferase activity"/>
    <property type="evidence" value="ECO:0007669"/>
    <property type="project" value="UniProtKB-EC"/>
</dbReference>
<dbReference type="GO" id="GO:0008033">
    <property type="term" value="P:tRNA processing"/>
    <property type="evidence" value="ECO:0007669"/>
    <property type="project" value="UniProtKB-UniRule"/>
</dbReference>
<sequence length="527" mass="60218">MSAPMVNSCVNSMKSILIHFAHEHVDFRLAELASILKLFKITTCLPDQNGFSPFLKLDLPSLDCAQQIASRAVLIKSVYELWAQGKTHKELNESLSKLPAKFLDPYITSGDTYKFQVTSFNKKIPPKRKLEIIENLPHEVLAFEGRVDLKNHQHAYHIIEDYGSNMGKPTKEPEQVFFAKWIADGQRDKINEFHLQKRHFIANTSMDAALSMIMANLAKVGPNMVVLDPFVGSGSLLVSAAAKGAYVMGTDIDYLLLHAKSRPSRCNMKKRQSDESVYSNLHQYGLEKHFLDVLVADASKPHMWREQTFYDAIITDPPYGIREGAKKIDFNPTLSLTDEQRNGGTHIAQRTEYHLSDIFRDLLNFAARYLHVNGRLVYWFPVQLHTYAEGNIPSHPCLRLVHNCEQKLNSKVGRRLITMEKVCEFNDDMQDAKLAVDHFQEASFRDMYFSESSVLKEKLTQARSRPLKSAPQNDLEVNKRPQNDLELNKQPQNDLELCKQPQNDLVESRRDFSEDGVNDKLSQLNLK</sequence>
<dbReference type="InterPro" id="IPR029063">
    <property type="entry name" value="SAM-dependent_MTases_sf"/>
</dbReference>